<keyword evidence="2" id="KW-1133">Transmembrane helix</keyword>
<feature type="region of interest" description="Disordered" evidence="1">
    <location>
        <begin position="277"/>
        <end position="324"/>
    </location>
</feature>
<dbReference type="GeneID" id="87934637"/>
<keyword evidence="4" id="KW-1185">Reference proteome</keyword>
<organism evidence="3 4">
    <name type="scientific">Podospora pseudopauciseta</name>
    <dbReference type="NCBI Taxonomy" id="2093780"/>
    <lineage>
        <taxon>Eukaryota</taxon>
        <taxon>Fungi</taxon>
        <taxon>Dikarya</taxon>
        <taxon>Ascomycota</taxon>
        <taxon>Pezizomycotina</taxon>
        <taxon>Sordariomycetes</taxon>
        <taxon>Sordariomycetidae</taxon>
        <taxon>Sordariales</taxon>
        <taxon>Podosporaceae</taxon>
        <taxon>Podospora</taxon>
    </lineage>
</organism>
<evidence type="ECO:0000313" key="4">
    <source>
        <dbReference type="Proteomes" id="UP001326199"/>
    </source>
</evidence>
<dbReference type="Proteomes" id="UP001326199">
    <property type="component" value="Unassembled WGS sequence"/>
</dbReference>
<proteinExistence type="predicted"/>
<feature type="compositionally biased region" description="Gly residues" evidence="1">
    <location>
        <begin position="288"/>
        <end position="305"/>
    </location>
</feature>
<feature type="transmembrane region" description="Helical" evidence="2">
    <location>
        <begin position="331"/>
        <end position="349"/>
    </location>
</feature>
<evidence type="ECO:0008006" key="5">
    <source>
        <dbReference type="Google" id="ProtNLM"/>
    </source>
</evidence>
<sequence length="350" mass="37336">MHLKSRDAAVKMHSFSKATALAAASLLTLASAQTRLEIAEQALQNPNATRNITFNPYPDVLPLADLEWTWRVNISDSLTDPFNNRSDDFTVRTSYDLTWGGAPRNSTLAEALPELGNNSFCTVQFLLTDRGWPANITNLWTDEDTDDTSCVPILGPDCVNSIIRSTGLNNGGPCQNPGGTWTDAPECASSLGYMADSRLLPGRTFVDLSKARSGSMFFSLQSDEYSDLDNETIYENYHNAIHMMLVNAPVQLVRSLNGGFPTDAPKRLLCMRVNTSQREVDDDEDGNDGGNGGQGGDGGDGGDGGNDNEEGNEGGNGGGGDGGNSAGRDAANWWIMIGALLITAVIGAAF</sequence>
<dbReference type="EMBL" id="JAFFHB010000008">
    <property type="protein sequence ID" value="KAK4662556.1"/>
    <property type="molecule type" value="Genomic_DNA"/>
</dbReference>
<gene>
    <name evidence="3" type="ORF">QC763_604505</name>
</gene>
<dbReference type="RefSeq" id="XP_062762522.1">
    <property type="nucleotide sequence ID" value="XM_062914294.1"/>
</dbReference>
<evidence type="ECO:0000256" key="1">
    <source>
        <dbReference type="SAM" id="MobiDB-lite"/>
    </source>
</evidence>
<protein>
    <recommendedName>
        <fullName evidence="5">Temptin</fullName>
    </recommendedName>
</protein>
<evidence type="ECO:0000256" key="2">
    <source>
        <dbReference type="SAM" id="Phobius"/>
    </source>
</evidence>
<name>A0ABR0H3U8_9PEZI</name>
<keyword evidence="2" id="KW-0812">Transmembrane</keyword>
<accession>A0ABR0H3U8</accession>
<comment type="caution">
    <text evidence="3">The sequence shown here is derived from an EMBL/GenBank/DDBJ whole genome shotgun (WGS) entry which is preliminary data.</text>
</comment>
<evidence type="ECO:0000313" key="3">
    <source>
        <dbReference type="EMBL" id="KAK4662556.1"/>
    </source>
</evidence>
<keyword evidence="2" id="KW-0472">Membrane</keyword>
<reference evidence="3 4" key="1">
    <citation type="journal article" date="2023" name="bioRxiv">
        <title>High-quality genome assemblies of four members of thePodospora anserinaspecies complex.</title>
        <authorList>
            <person name="Ament-Velasquez S.L."/>
            <person name="Vogan A.A."/>
            <person name="Wallerman O."/>
            <person name="Hartmann F."/>
            <person name="Gautier V."/>
            <person name="Silar P."/>
            <person name="Giraud T."/>
            <person name="Johannesson H."/>
        </authorList>
    </citation>
    <scope>NUCLEOTIDE SEQUENCE [LARGE SCALE GENOMIC DNA]</scope>
    <source>
        <strain evidence="3 4">CBS 411.78</strain>
    </source>
</reference>
<feature type="compositionally biased region" description="Gly residues" evidence="1">
    <location>
        <begin position="313"/>
        <end position="324"/>
    </location>
</feature>